<dbReference type="InterPro" id="IPR029055">
    <property type="entry name" value="Ntn_hydrolases_N"/>
</dbReference>
<keyword evidence="9" id="KW-0436">Ligase</keyword>
<dbReference type="Gene3D" id="3.60.20.10">
    <property type="entry name" value="Glutamine Phosphoribosylpyrophosphate, subunit 1, domain 1"/>
    <property type="match status" value="1"/>
</dbReference>
<evidence type="ECO:0000313" key="9">
    <source>
        <dbReference type="EMBL" id="WZF89284.1"/>
    </source>
</evidence>
<evidence type="ECO:0000256" key="7">
    <source>
        <dbReference type="ARBA" id="ARBA00048741"/>
    </source>
</evidence>
<dbReference type="EMBL" id="CP101118">
    <property type="protein sequence ID" value="WZF89284.1"/>
    <property type="molecule type" value="Genomic_DNA"/>
</dbReference>
<organism evidence="9 10">
    <name type="scientific">Marinobacter metalliresistant</name>
    <dbReference type="NCBI Taxonomy" id="2961995"/>
    <lineage>
        <taxon>Bacteria</taxon>
        <taxon>Pseudomonadati</taxon>
        <taxon>Pseudomonadota</taxon>
        <taxon>Gammaproteobacteria</taxon>
        <taxon>Pseudomonadales</taxon>
        <taxon>Marinobacteraceae</taxon>
        <taxon>Marinobacter</taxon>
    </lineage>
</organism>
<gene>
    <name evidence="9" type="primary">asnB</name>
    <name evidence="9" type="ORF">NLK58_03465</name>
</gene>
<dbReference type="InterPro" id="IPR014729">
    <property type="entry name" value="Rossmann-like_a/b/a_fold"/>
</dbReference>
<dbReference type="Pfam" id="PF00733">
    <property type="entry name" value="Asn_synthase"/>
    <property type="match status" value="1"/>
</dbReference>
<dbReference type="SUPFAM" id="SSF52402">
    <property type="entry name" value="Adenine nucleotide alpha hydrolases-like"/>
    <property type="match status" value="1"/>
</dbReference>
<dbReference type="InterPro" id="IPR006426">
    <property type="entry name" value="Asn_synth_AEB"/>
</dbReference>
<evidence type="ECO:0000256" key="4">
    <source>
        <dbReference type="ARBA" id="ARBA00022741"/>
    </source>
</evidence>
<dbReference type="NCBIfam" id="TIGR01536">
    <property type="entry name" value="asn_synth_AEB"/>
    <property type="match status" value="1"/>
</dbReference>
<dbReference type="GO" id="GO:0004066">
    <property type="term" value="F:asparagine synthase (glutamine-hydrolyzing) activity"/>
    <property type="evidence" value="ECO:0007669"/>
    <property type="project" value="UniProtKB-EC"/>
</dbReference>
<keyword evidence="10" id="KW-1185">Reference proteome</keyword>
<dbReference type="PANTHER" id="PTHR43284">
    <property type="entry name" value="ASPARAGINE SYNTHETASE (GLUTAMINE-HYDROLYZING)"/>
    <property type="match status" value="1"/>
</dbReference>
<evidence type="ECO:0000256" key="5">
    <source>
        <dbReference type="ARBA" id="ARBA00022840"/>
    </source>
</evidence>
<dbReference type="EC" id="6.3.5.4" evidence="3"/>
<sequence length="653" mass="72667">MCGFAGFAGTGRNINRDTCETTLRKMGDAIVHRGPDAGGVWLNDALSVGLSHRRLSILDLSPLGAQPMVSASGRFVIAFNGEIYNFQALSEELLADGAHFRGHSDTEVMLAAFEAWAVEAALGRFAGMFAFALFDRQEQRLYLARDRMGEKPLYYGWQGSSLVFGSELKALQQHPQWQGEINRGALPLLVRHNLIPAPHTIYSGIFKLLPASFVAIDLARLEPGQLPEPSRYWRLEDQFVESHDWTGETASDHLEALLAKVIGEQMVSDVPLGAFLSGGVDSSTVVALMQKQASTPVKTFSIGFREDGFNEAVHAAAVAGHLGTDHTELYVTEQDARELVPRLPQVYDEPFADSSQLPTYLVSEMTRRHVTVALSGDGGDELFCGYTRYPGILRGWQRRRSFGSRLKALSGRLPPELTARAIRNLVPSQRGRSVEAIRLRLARAKAVASSQSLSDFYRQSVSIWPDPAIALVEPGEGSYGLTGPLPDRVPDNDLKTLMWRDLNWYLPDDILTKVDRAAMACSLETRIPMLDHRVVSFAMGLPASLNMQGNVGKQVLRSVLYRHVPRELIDRPKQGFAVPVSAWLRGSLREWAEEILEPNRLREQGYFKPDMVRQVWNEHLSGREDYSSELWGILMFQAWLKEQGLQIGSGVKK</sequence>
<name>A0ABZ2W3F1_9GAMM</name>
<keyword evidence="5" id="KW-0067">ATP-binding</keyword>
<evidence type="ECO:0000256" key="6">
    <source>
        <dbReference type="ARBA" id="ARBA00022962"/>
    </source>
</evidence>
<dbReference type="CDD" id="cd01991">
    <property type="entry name" value="Asn_synthase_B_C"/>
    <property type="match status" value="1"/>
</dbReference>
<dbReference type="Gene3D" id="3.40.50.620">
    <property type="entry name" value="HUPs"/>
    <property type="match status" value="1"/>
</dbReference>
<feature type="domain" description="Glutamine amidotransferase type-2" evidence="8">
    <location>
        <begin position="2"/>
        <end position="219"/>
    </location>
</feature>
<keyword evidence="4" id="KW-0547">Nucleotide-binding</keyword>
<dbReference type="InterPro" id="IPR033738">
    <property type="entry name" value="AsnB_N"/>
</dbReference>
<dbReference type="PROSITE" id="PS51278">
    <property type="entry name" value="GATASE_TYPE_2"/>
    <property type="match status" value="1"/>
</dbReference>
<evidence type="ECO:0000256" key="3">
    <source>
        <dbReference type="ARBA" id="ARBA00012737"/>
    </source>
</evidence>
<dbReference type="RefSeq" id="WP_341582055.1">
    <property type="nucleotide sequence ID" value="NZ_CP101118.1"/>
</dbReference>
<reference evidence="9 10" key="1">
    <citation type="submission" date="2022-07" db="EMBL/GenBank/DDBJ databases">
        <title>A copper resistant bacterium isolated from sediment samples of deep sea hydrothermal areas.</title>
        <authorList>
            <person name="Zeng X."/>
        </authorList>
    </citation>
    <scope>NUCLEOTIDE SEQUENCE [LARGE SCALE GENOMIC DNA]</scope>
    <source>
        <strain evidence="10">CuT 6</strain>
    </source>
</reference>
<protein>
    <recommendedName>
        <fullName evidence="3">asparagine synthase (glutamine-hydrolyzing)</fullName>
        <ecNumber evidence="3">6.3.5.4</ecNumber>
    </recommendedName>
</protein>
<dbReference type="CDD" id="cd00712">
    <property type="entry name" value="AsnB"/>
    <property type="match status" value="1"/>
</dbReference>
<dbReference type="InterPro" id="IPR051786">
    <property type="entry name" value="ASN_synthetase/amidase"/>
</dbReference>
<evidence type="ECO:0000313" key="10">
    <source>
        <dbReference type="Proteomes" id="UP001475781"/>
    </source>
</evidence>
<accession>A0ABZ2W3F1</accession>
<dbReference type="InterPro" id="IPR017932">
    <property type="entry name" value="GATase_2_dom"/>
</dbReference>
<comment type="catalytic activity">
    <reaction evidence="7">
        <text>L-aspartate + L-glutamine + ATP + H2O = L-asparagine + L-glutamate + AMP + diphosphate + H(+)</text>
        <dbReference type="Rhea" id="RHEA:12228"/>
        <dbReference type="ChEBI" id="CHEBI:15377"/>
        <dbReference type="ChEBI" id="CHEBI:15378"/>
        <dbReference type="ChEBI" id="CHEBI:29985"/>
        <dbReference type="ChEBI" id="CHEBI:29991"/>
        <dbReference type="ChEBI" id="CHEBI:30616"/>
        <dbReference type="ChEBI" id="CHEBI:33019"/>
        <dbReference type="ChEBI" id="CHEBI:58048"/>
        <dbReference type="ChEBI" id="CHEBI:58359"/>
        <dbReference type="ChEBI" id="CHEBI:456215"/>
        <dbReference type="EC" id="6.3.5.4"/>
    </reaction>
</comment>
<dbReference type="SUPFAM" id="SSF56235">
    <property type="entry name" value="N-terminal nucleophile aminohydrolases (Ntn hydrolases)"/>
    <property type="match status" value="1"/>
</dbReference>
<evidence type="ECO:0000256" key="2">
    <source>
        <dbReference type="ARBA" id="ARBA00005752"/>
    </source>
</evidence>
<dbReference type="Pfam" id="PF13537">
    <property type="entry name" value="GATase_7"/>
    <property type="match status" value="1"/>
</dbReference>
<comment type="similarity">
    <text evidence="2">Belongs to the asparagine synthetase family.</text>
</comment>
<proteinExistence type="inferred from homology"/>
<evidence type="ECO:0000259" key="8">
    <source>
        <dbReference type="PROSITE" id="PS51278"/>
    </source>
</evidence>
<dbReference type="InterPro" id="IPR001962">
    <property type="entry name" value="Asn_synthase"/>
</dbReference>
<dbReference type="PIRSF" id="PIRSF001589">
    <property type="entry name" value="Asn_synthetase_glu-h"/>
    <property type="match status" value="1"/>
</dbReference>
<comment type="pathway">
    <text evidence="1">Amino-acid biosynthesis; L-asparagine biosynthesis; L-asparagine from L-aspartate (L-Gln route): step 1/1.</text>
</comment>
<evidence type="ECO:0000256" key="1">
    <source>
        <dbReference type="ARBA" id="ARBA00005187"/>
    </source>
</evidence>
<keyword evidence="6" id="KW-0315">Glutamine amidotransferase</keyword>
<dbReference type="PANTHER" id="PTHR43284:SF1">
    <property type="entry name" value="ASPARAGINE SYNTHETASE"/>
    <property type="match status" value="1"/>
</dbReference>
<dbReference type="Proteomes" id="UP001475781">
    <property type="component" value="Chromosome"/>
</dbReference>